<dbReference type="PANTHER" id="PTHR13812">
    <property type="entry name" value="KETIMINE REDUCTASE MU-CRYSTALLIN"/>
    <property type="match status" value="1"/>
</dbReference>
<dbReference type="InterPro" id="IPR003462">
    <property type="entry name" value="ODC_Mu_crystall"/>
</dbReference>
<dbReference type="InterPro" id="IPR023401">
    <property type="entry name" value="ODC_N"/>
</dbReference>
<evidence type="ECO:0000313" key="2">
    <source>
        <dbReference type="Proteomes" id="UP001583193"/>
    </source>
</evidence>
<protein>
    <submittedName>
        <fullName evidence="1">Uncharacterized protein</fullName>
    </submittedName>
</protein>
<dbReference type="Gene3D" id="3.40.50.720">
    <property type="entry name" value="NAD(P)-binding Rossmann-like Domain"/>
    <property type="match status" value="1"/>
</dbReference>
<comment type="caution">
    <text evidence="1">The sequence shown here is derived from an EMBL/GenBank/DDBJ whole genome shotgun (WGS) entry which is preliminary data.</text>
</comment>
<dbReference type="SUPFAM" id="SSF51735">
    <property type="entry name" value="NAD(P)-binding Rossmann-fold domains"/>
    <property type="match status" value="1"/>
</dbReference>
<keyword evidence="2" id="KW-1185">Reference proteome</keyword>
<dbReference type="Gene3D" id="3.30.1780.10">
    <property type="entry name" value="ornithine cyclodeaminase, domain 1"/>
    <property type="match status" value="1"/>
</dbReference>
<proteinExistence type="predicted"/>
<dbReference type="Pfam" id="PF02423">
    <property type="entry name" value="OCD_Mu_crystall"/>
    <property type="match status" value="1"/>
</dbReference>
<dbReference type="Proteomes" id="UP001583193">
    <property type="component" value="Unassembled WGS sequence"/>
</dbReference>
<evidence type="ECO:0000313" key="1">
    <source>
        <dbReference type="EMBL" id="KAL1875580.1"/>
    </source>
</evidence>
<sequence length="354" mass="38518">MRLLPEGDLSRLLRSLTQEQCHRLLHVLTESLSSFSAQSSSNFSEKLIHQPLRSHIVTKGNDTSLFMPASNNATTGIKIVTIPGDGGDIAAVINVFTPNGKLTGLLSAAEVTAFRTALATMTLFTRCTSLKRENIVIFGSGKQAEWHARLAVLLLPQEVKKITFVNRGRQRLERIEKILLSELCERYPALTTGILAQEGTSNYAEKLQSELAASDVICCCTPSTAPLFPYSYLESQTGEVSKQRFISLIGSYKPHMQEIDTQTLLTGGGKIYVDSKEACLEESGELINAKVTEDQLIEIGELFGPGKEKGSLSVAAGSNVVFKCVGMGIMDLVIANTLLEISRDLNIGTEMDGF</sequence>
<dbReference type="InterPro" id="IPR036291">
    <property type="entry name" value="NAD(P)-bd_dom_sf"/>
</dbReference>
<name>A0ABR3XIU8_9EURO</name>
<accession>A0ABR3XIU8</accession>
<reference evidence="1 2" key="1">
    <citation type="journal article" date="2024" name="IMA Fungus">
        <title>IMA Genome - F19 : A genome assembly and annotation guide to empower mycologists, including annotated draft genome sequences of Ceratocystis pirilliformis, Diaporthe australafricana, Fusarium ophioides, Paecilomyces lecythidis, and Sporothrix stenoceras.</title>
        <authorList>
            <person name="Aylward J."/>
            <person name="Wilson A.M."/>
            <person name="Visagie C.M."/>
            <person name="Spraker J."/>
            <person name="Barnes I."/>
            <person name="Buitendag C."/>
            <person name="Ceriani C."/>
            <person name="Del Mar Angel L."/>
            <person name="du Plessis D."/>
            <person name="Fuchs T."/>
            <person name="Gasser K."/>
            <person name="Kramer D."/>
            <person name="Li W."/>
            <person name="Munsamy K."/>
            <person name="Piso A."/>
            <person name="Price J.L."/>
            <person name="Sonnekus B."/>
            <person name="Thomas C."/>
            <person name="van der Nest A."/>
            <person name="van Dijk A."/>
            <person name="van Heerden A."/>
            <person name="van Vuuren N."/>
            <person name="Yilmaz N."/>
            <person name="Duong T.A."/>
            <person name="van der Merwe N.A."/>
            <person name="Wingfield M.J."/>
            <person name="Wingfield B.D."/>
        </authorList>
    </citation>
    <scope>NUCLEOTIDE SEQUENCE [LARGE SCALE GENOMIC DNA]</scope>
    <source>
        <strain evidence="1 2">CMW 18167</strain>
    </source>
</reference>
<gene>
    <name evidence="1" type="ORF">Plec18167_005516</name>
</gene>
<organism evidence="1 2">
    <name type="scientific">Paecilomyces lecythidis</name>
    <dbReference type="NCBI Taxonomy" id="3004212"/>
    <lineage>
        <taxon>Eukaryota</taxon>
        <taxon>Fungi</taxon>
        <taxon>Dikarya</taxon>
        <taxon>Ascomycota</taxon>
        <taxon>Pezizomycotina</taxon>
        <taxon>Eurotiomycetes</taxon>
        <taxon>Eurotiomycetidae</taxon>
        <taxon>Eurotiales</taxon>
        <taxon>Thermoascaceae</taxon>
        <taxon>Paecilomyces</taxon>
    </lineage>
</organism>
<dbReference type="PANTHER" id="PTHR13812:SF23">
    <property type="entry name" value="PRNX PROTEIN"/>
    <property type="match status" value="1"/>
</dbReference>
<dbReference type="EMBL" id="JAVDPF010000017">
    <property type="protein sequence ID" value="KAL1875580.1"/>
    <property type="molecule type" value="Genomic_DNA"/>
</dbReference>